<sequence length="681" mass="79391">MPHLWGNILVVTVDELVPKYYKTYDALKKAIQRYSKLPYGIKKVQSGGNGRRLLINFETLPKAMQDSIGDPRKMKHPLLHYWEVNSLATAYYTTFEFEDGTPLKQNFIDEYITNASVLIALKNLRDYRLSLRGGKKAGVMKTLWEDLITFNDILPKIHLQGHTMNVSERHFVRLFKAFLNGDENHFNFSSLISKKLRNNHARVMTEEMIELLNAMFAGQDYKPTRTEVANKYFGFLEGNVEVVNHSTGEVYEHTDRRKYREISENSIIAWLGKWEHRIGTHAKRSGNRQELLSQYIPYHSLEKVKEAGVLISIDDRQPPFFYDKGKRMWFYMGIDLGSEAWVTWVYGESKEGLILEFYRQMVRNYTEWGLNLPLELECESALNANYRNTFLMNGAMFDRVRIEANKARAKHIERYFGKLRYEFEKEKEGWLGRPFARKEDNQKGAGADIILPKETIIRNSLYDIQRWNNMEHSRYKGKTRWEVFTEMQSKDTKPTNWRAILPHLGRETVTSCNAGIVKFRSSEYLLGLGGEICTGEDLIRLMKYVEGRSFKVYWLDGNDGGVLKAMICHDDMMLCELIPKPTYSRAYHEMDDAGRVNRQIMSAYENTVTGFMCERKNDIDRLSVIDRRSKMLNHKFVIPGLEDYIPASEPANIIEIETEEQKDPIPAQNGRRSKSLFSNFN</sequence>
<feature type="region of interest" description="Disordered" evidence="1">
    <location>
        <begin position="659"/>
        <end position="681"/>
    </location>
</feature>
<dbReference type="InterPro" id="IPR036397">
    <property type="entry name" value="RNaseH_sf"/>
</dbReference>
<dbReference type="EMBL" id="FNAS01000003">
    <property type="protein sequence ID" value="SDE08475.1"/>
    <property type="molecule type" value="Genomic_DNA"/>
</dbReference>
<proteinExistence type="predicted"/>
<dbReference type="GO" id="GO:0003676">
    <property type="term" value="F:nucleic acid binding"/>
    <property type="evidence" value="ECO:0007669"/>
    <property type="project" value="InterPro"/>
</dbReference>
<dbReference type="Gene3D" id="3.30.420.10">
    <property type="entry name" value="Ribonuclease H-like superfamily/Ribonuclease H"/>
    <property type="match status" value="1"/>
</dbReference>
<keyword evidence="3" id="KW-1185">Reference proteome</keyword>
<name>A0A1G7A347_9FLAO</name>
<dbReference type="RefSeq" id="WP_092735937.1">
    <property type="nucleotide sequence ID" value="NZ_FNAS01000003.1"/>
</dbReference>
<protein>
    <submittedName>
        <fullName evidence="2">Uncharacterized protein</fullName>
    </submittedName>
</protein>
<dbReference type="OrthoDB" id="612554at2"/>
<accession>A0A1G7A347</accession>
<evidence type="ECO:0000313" key="3">
    <source>
        <dbReference type="Proteomes" id="UP000198517"/>
    </source>
</evidence>
<evidence type="ECO:0000313" key="2">
    <source>
        <dbReference type="EMBL" id="SDE08475.1"/>
    </source>
</evidence>
<organism evidence="2 3">
    <name type="scientific">Riemerella columbipharyngis</name>
    <dbReference type="NCBI Taxonomy" id="1071918"/>
    <lineage>
        <taxon>Bacteria</taxon>
        <taxon>Pseudomonadati</taxon>
        <taxon>Bacteroidota</taxon>
        <taxon>Flavobacteriia</taxon>
        <taxon>Flavobacteriales</taxon>
        <taxon>Weeksellaceae</taxon>
        <taxon>Riemerella</taxon>
    </lineage>
</organism>
<dbReference type="STRING" id="1071918.SAMN05421544_1035"/>
<evidence type="ECO:0000256" key="1">
    <source>
        <dbReference type="SAM" id="MobiDB-lite"/>
    </source>
</evidence>
<reference evidence="2 3" key="1">
    <citation type="submission" date="2016-10" db="EMBL/GenBank/DDBJ databases">
        <authorList>
            <person name="de Groot N.N."/>
        </authorList>
    </citation>
    <scope>NUCLEOTIDE SEQUENCE [LARGE SCALE GENOMIC DNA]</scope>
    <source>
        <strain evidence="2 3">DSM 24015</strain>
    </source>
</reference>
<dbReference type="Proteomes" id="UP000198517">
    <property type="component" value="Unassembled WGS sequence"/>
</dbReference>
<dbReference type="AlphaFoldDB" id="A0A1G7A347"/>
<gene>
    <name evidence="2" type="ORF">SAMN05421544_1035</name>
</gene>